<evidence type="ECO:0000259" key="5">
    <source>
        <dbReference type="Pfam" id="PF07479"/>
    </source>
</evidence>
<evidence type="ECO:0000313" key="6">
    <source>
        <dbReference type="EMBL" id="VAX25301.1"/>
    </source>
</evidence>
<dbReference type="EMBL" id="UOGE01000105">
    <property type="protein sequence ID" value="VAX25301.1"/>
    <property type="molecule type" value="Genomic_DNA"/>
</dbReference>
<keyword evidence="3" id="KW-0520">NAD</keyword>
<feature type="domain" description="Glycerol-3-phosphate dehydrogenase NAD-dependent N-terminal" evidence="4">
    <location>
        <begin position="7"/>
        <end position="164"/>
    </location>
</feature>
<dbReference type="PANTHER" id="PTHR11728">
    <property type="entry name" value="GLYCEROL-3-PHOSPHATE DEHYDROGENASE"/>
    <property type="match status" value="1"/>
</dbReference>
<dbReference type="NCBIfam" id="NF000940">
    <property type="entry name" value="PRK00094.1-2"/>
    <property type="match status" value="1"/>
</dbReference>
<dbReference type="SUPFAM" id="SSF51735">
    <property type="entry name" value="NAD(P)-binding Rossmann-fold domains"/>
    <property type="match status" value="1"/>
</dbReference>
<accession>A0A3B1CFF9</accession>
<evidence type="ECO:0000256" key="2">
    <source>
        <dbReference type="ARBA" id="ARBA00023002"/>
    </source>
</evidence>
<dbReference type="PIRSF" id="PIRSF000114">
    <property type="entry name" value="Glycerol-3-P_dh"/>
    <property type="match status" value="1"/>
</dbReference>
<dbReference type="PROSITE" id="PS00957">
    <property type="entry name" value="NAD_G3PDH"/>
    <property type="match status" value="1"/>
</dbReference>
<dbReference type="InterPro" id="IPR011128">
    <property type="entry name" value="G3P_DH_NAD-dep_N"/>
</dbReference>
<dbReference type="InterPro" id="IPR013328">
    <property type="entry name" value="6PGD_dom2"/>
</dbReference>
<dbReference type="InterPro" id="IPR006168">
    <property type="entry name" value="G3P_DH_NAD-dep"/>
</dbReference>
<dbReference type="PRINTS" id="PR00077">
    <property type="entry name" value="GPDHDRGNASE"/>
</dbReference>
<dbReference type="Pfam" id="PF07479">
    <property type="entry name" value="NAD_Gly3P_dh_C"/>
    <property type="match status" value="1"/>
</dbReference>
<dbReference type="HAMAP" id="MF_00394">
    <property type="entry name" value="NAD_Glyc3P_dehydrog"/>
    <property type="match status" value="1"/>
</dbReference>
<keyword evidence="2 6" id="KW-0560">Oxidoreductase</keyword>
<proteinExistence type="inferred from homology"/>
<feature type="domain" description="Glycerol-3-phosphate dehydrogenase NAD-dependent C-terminal" evidence="5">
    <location>
        <begin position="184"/>
        <end position="325"/>
    </location>
</feature>
<evidence type="ECO:0000259" key="4">
    <source>
        <dbReference type="Pfam" id="PF01210"/>
    </source>
</evidence>
<evidence type="ECO:0000256" key="1">
    <source>
        <dbReference type="ARBA" id="ARBA00011009"/>
    </source>
</evidence>
<protein>
    <submittedName>
        <fullName evidence="6">Glycerol-3-phosphate dehydrogenase [NAD(P)+]</fullName>
        <ecNumber evidence="6">1.1.1.94</ecNumber>
    </submittedName>
</protein>
<dbReference type="GO" id="GO:0005829">
    <property type="term" value="C:cytosol"/>
    <property type="evidence" value="ECO:0007669"/>
    <property type="project" value="TreeGrafter"/>
</dbReference>
<comment type="similarity">
    <text evidence="1">Belongs to the NAD-dependent glycerol-3-phosphate dehydrogenase family.</text>
</comment>
<dbReference type="Pfam" id="PF01210">
    <property type="entry name" value="NAD_Gly3P_dh_N"/>
    <property type="match status" value="1"/>
</dbReference>
<dbReference type="InterPro" id="IPR008927">
    <property type="entry name" value="6-PGluconate_DH-like_C_sf"/>
</dbReference>
<gene>
    <name evidence="6" type="ORF">MNBD_NITROSPINAE02-656</name>
</gene>
<dbReference type="FunFam" id="1.10.1040.10:FF:000001">
    <property type="entry name" value="Glycerol-3-phosphate dehydrogenase [NAD(P)+]"/>
    <property type="match status" value="1"/>
</dbReference>
<dbReference type="GO" id="GO:0046168">
    <property type="term" value="P:glycerol-3-phosphate catabolic process"/>
    <property type="evidence" value="ECO:0007669"/>
    <property type="project" value="InterPro"/>
</dbReference>
<dbReference type="EC" id="1.1.1.94" evidence="6"/>
<dbReference type="Gene3D" id="3.40.50.720">
    <property type="entry name" value="NAD(P)-binding Rossmann-like Domain"/>
    <property type="match status" value="1"/>
</dbReference>
<sequence>MTDARPVAVIGAGAWGTALAHSIAQKKTRVRIWAFENEVVDSINNNSVNIPYLPDVKLPGEISATTSMAEALEGCAVVIFVVPSKFMRSVFKELAKVIGEDMIITTATKGIETDTLALPAEVIEDIMPGNIARRHCSLSGPTFAKELVAKVPSAATIASKDEAAAQMAQETITGPYFRLYTHGDVIGVELGGAAKNVIAIAAGISDGLGFGHNSRAFLITRGLVEITRLGMAMGADERTFAGLSGMGDLVLTCTGDLSRNRTVGMRLGKGEKIEEITRSMTAVAEGVTTALSIHRLAEKHGVNMPITREVYNLLYEGKELKKAVEDLLSPSLDSEF</sequence>
<dbReference type="Gene3D" id="1.10.1040.10">
    <property type="entry name" value="N-(1-d-carboxylethyl)-l-norvaline Dehydrogenase, domain 2"/>
    <property type="match status" value="1"/>
</dbReference>
<name>A0A3B1CFF9_9ZZZZ</name>
<dbReference type="NCBIfam" id="NF000942">
    <property type="entry name" value="PRK00094.1-4"/>
    <property type="match status" value="1"/>
</dbReference>
<dbReference type="InterPro" id="IPR006109">
    <property type="entry name" value="G3P_DH_NAD-dep_C"/>
</dbReference>
<dbReference type="InterPro" id="IPR036291">
    <property type="entry name" value="NAD(P)-bd_dom_sf"/>
</dbReference>
<dbReference type="FunFam" id="3.40.50.720:FF:000019">
    <property type="entry name" value="Glycerol-3-phosphate dehydrogenase [NAD(P)+]"/>
    <property type="match status" value="1"/>
</dbReference>
<dbReference type="AlphaFoldDB" id="A0A3B1CFF9"/>
<dbReference type="GO" id="GO:0005975">
    <property type="term" value="P:carbohydrate metabolic process"/>
    <property type="evidence" value="ECO:0007669"/>
    <property type="project" value="InterPro"/>
</dbReference>
<dbReference type="PANTHER" id="PTHR11728:SF1">
    <property type="entry name" value="GLYCEROL-3-PHOSPHATE DEHYDROGENASE [NAD(+)] 2, CHLOROPLASTIC"/>
    <property type="match status" value="1"/>
</dbReference>
<dbReference type="SUPFAM" id="SSF48179">
    <property type="entry name" value="6-phosphogluconate dehydrogenase C-terminal domain-like"/>
    <property type="match status" value="1"/>
</dbReference>
<reference evidence="6" key="1">
    <citation type="submission" date="2018-06" db="EMBL/GenBank/DDBJ databases">
        <authorList>
            <person name="Zhirakovskaya E."/>
        </authorList>
    </citation>
    <scope>NUCLEOTIDE SEQUENCE</scope>
</reference>
<organism evidence="6">
    <name type="scientific">hydrothermal vent metagenome</name>
    <dbReference type="NCBI Taxonomy" id="652676"/>
    <lineage>
        <taxon>unclassified sequences</taxon>
        <taxon>metagenomes</taxon>
        <taxon>ecological metagenomes</taxon>
    </lineage>
</organism>
<dbReference type="GO" id="GO:0047952">
    <property type="term" value="F:glycerol-3-phosphate dehydrogenase [NAD(P)+] activity"/>
    <property type="evidence" value="ECO:0007669"/>
    <property type="project" value="UniProtKB-EC"/>
</dbReference>
<evidence type="ECO:0000256" key="3">
    <source>
        <dbReference type="ARBA" id="ARBA00023027"/>
    </source>
</evidence>
<dbReference type="GO" id="GO:0051287">
    <property type="term" value="F:NAD binding"/>
    <property type="evidence" value="ECO:0007669"/>
    <property type="project" value="InterPro"/>
</dbReference>